<evidence type="ECO:0000259" key="2">
    <source>
        <dbReference type="PROSITE" id="PS50089"/>
    </source>
</evidence>
<protein>
    <recommendedName>
        <fullName evidence="2">RING-type domain-containing protein</fullName>
    </recommendedName>
</protein>
<keyword evidence="1" id="KW-0862">Zinc</keyword>
<sequence>MGLSNFPTPAEGLLQVLVMNTVVSVAMLKNMLRSLLQVVAWNPIDMNVEQEGDDDEETSVSRRKVSITQYKCMSDGGAKWRVAECCVCLCGFQGSQEVSVLSCKHFFHRACLDKWFLNRHTTCPLCRSTS</sequence>
<dbReference type="PANTHER" id="PTHR47258">
    <property type="match status" value="1"/>
</dbReference>
<dbReference type="EMBL" id="JAWXYG010000012">
    <property type="protein sequence ID" value="KAK4256655.1"/>
    <property type="molecule type" value="Genomic_DNA"/>
</dbReference>
<reference evidence="3" key="1">
    <citation type="submission" date="2023-10" db="EMBL/GenBank/DDBJ databases">
        <title>Chromosome-level genome of the transformable northern wattle, Acacia crassicarpa.</title>
        <authorList>
            <person name="Massaro I."/>
            <person name="Sinha N.R."/>
            <person name="Poethig S."/>
            <person name="Leichty A.R."/>
        </authorList>
    </citation>
    <scope>NUCLEOTIDE SEQUENCE</scope>
    <source>
        <strain evidence="3">Acra3RX</strain>
        <tissue evidence="3">Leaf</tissue>
    </source>
</reference>
<keyword evidence="4" id="KW-1185">Reference proteome</keyword>
<dbReference type="InterPro" id="IPR001841">
    <property type="entry name" value="Znf_RING"/>
</dbReference>
<dbReference type="SUPFAM" id="SSF57850">
    <property type="entry name" value="RING/U-box"/>
    <property type="match status" value="1"/>
</dbReference>
<dbReference type="Gene3D" id="3.30.40.10">
    <property type="entry name" value="Zinc/RING finger domain, C3HC4 (zinc finger)"/>
    <property type="match status" value="1"/>
</dbReference>
<name>A0AAE1JS48_9FABA</name>
<dbReference type="CDD" id="cd16448">
    <property type="entry name" value="RING-H2"/>
    <property type="match status" value="1"/>
</dbReference>
<organism evidence="3 4">
    <name type="scientific">Acacia crassicarpa</name>
    <name type="common">northern wattle</name>
    <dbReference type="NCBI Taxonomy" id="499986"/>
    <lineage>
        <taxon>Eukaryota</taxon>
        <taxon>Viridiplantae</taxon>
        <taxon>Streptophyta</taxon>
        <taxon>Embryophyta</taxon>
        <taxon>Tracheophyta</taxon>
        <taxon>Spermatophyta</taxon>
        <taxon>Magnoliopsida</taxon>
        <taxon>eudicotyledons</taxon>
        <taxon>Gunneridae</taxon>
        <taxon>Pentapetalae</taxon>
        <taxon>rosids</taxon>
        <taxon>fabids</taxon>
        <taxon>Fabales</taxon>
        <taxon>Fabaceae</taxon>
        <taxon>Caesalpinioideae</taxon>
        <taxon>mimosoid clade</taxon>
        <taxon>Acacieae</taxon>
        <taxon>Acacia</taxon>
    </lineage>
</organism>
<comment type="caution">
    <text evidence="3">The sequence shown here is derived from an EMBL/GenBank/DDBJ whole genome shotgun (WGS) entry which is preliminary data.</text>
</comment>
<dbReference type="AlphaFoldDB" id="A0AAE1JS48"/>
<dbReference type="PANTHER" id="PTHR47258:SF3">
    <property type="entry name" value="F21J9.24-RELATED"/>
    <property type="match status" value="1"/>
</dbReference>
<dbReference type="SMART" id="SM00184">
    <property type="entry name" value="RING"/>
    <property type="match status" value="1"/>
</dbReference>
<dbReference type="Proteomes" id="UP001293593">
    <property type="component" value="Unassembled WGS sequence"/>
</dbReference>
<dbReference type="GO" id="GO:0008270">
    <property type="term" value="F:zinc ion binding"/>
    <property type="evidence" value="ECO:0007669"/>
    <property type="project" value="UniProtKB-KW"/>
</dbReference>
<keyword evidence="1" id="KW-0863">Zinc-finger</keyword>
<dbReference type="PROSITE" id="PS50089">
    <property type="entry name" value="ZF_RING_2"/>
    <property type="match status" value="1"/>
</dbReference>
<keyword evidence="1" id="KW-0479">Metal-binding</keyword>
<evidence type="ECO:0000313" key="3">
    <source>
        <dbReference type="EMBL" id="KAK4256655.1"/>
    </source>
</evidence>
<accession>A0AAE1JS48</accession>
<gene>
    <name evidence="3" type="ORF">QN277_006351</name>
</gene>
<evidence type="ECO:0000313" key="4">
    <source>
        <dbReference type="Proteomes" id="UP001293593"/>
    </source>
</evidence>
<evidence type="ECO:0000256" key="1">
    <source>
        <dbReference type="PROSITE-ProRule" id="PRU00175"/>
    </source>
</evidence>
<proteinExistence type="predicted"/>
<dbReference type="InterPro" id="IPR013083">
    <property type="entry name" value="Znf_RING/FYVE/PHD"/>
</dbReference>
<dbReference type="InterPro" id="IPR044249">
    <property type="entry name" value="XERICO-like"/>
</dbReference>
<dbReference type="Pfam" id="PF13639">
    <property type="entry name" value="zf-RING_2"/>
    <property type="match status" value="1"/>
</dbReference>
<feature type="domain" description="RING-type" evidence="2">
    <location>
        <begin position="85"/>
        <end position="127"/>
    </location>
</feature>